<dbReference type="InterPro" id="IPR036155">
    <property type="entry name" value="Crypto/Photolyase_N_sf"/>
</dbReference>
<dbReference type="InterPro" id="IPR002081">
    <property type="entry name" value="Cryptochrome/DNA_photolyase_1"/>
</dbReference>
<dbReference type="InterPro" id="IPR006050">
    <property type="entry name" value="DNA_photolyase_N"/>
</dbReference>
<dbReference type="InterPro" id="IPR005101">
    <property type="entry name" value="Cryptochr/Photolyase_FAD-bd"/>
</dbReference>
<dbReference type="Pfam" id="PF00875">
    <property type="entry name" value="DNA_photolyase"/>
    <property type="match status" value="1"/>
</dbReference>
<dbReference type="Gene3D" id="1.25.40.80">
    <property type="match status" value="1"/>
</dbReference>
<keyword evidence="3" id="KW-0274">FAD</keyword>
<dbReference type="GO" id="GO:0003904">
    <property type="term" value="F:deoxyribodipyrimidine photo-lyase activity"/>
    <property type="evidence" value="ECO:0007669"/>
    <property type="project" value="UniProtKB-EC"/>
</dbReference>
<dbReference type="Gene3D" id="3.40.50.620">
    <property type="entry name" value="HUPs"/>
    <property type="match status" value="1"/>
</dbReference>
<evidence type="ECO:0000313" key="6">
    <source>
        <dbReference type="EMBL" id="OIQ73352.1"/>
    </source>
</evidence>
<dbReference type="InterPro" id="IPR036134">
    <property type="entry name" value="Crypto/Photolyase_FAD-like_sf"/>
</dbReference>
<keyword evidence="2" id="KW-0285">Flavoprotein</keyword>
<dbReference type="PROSITE" id="PS00394">
    <property type="entry name" value="DNA_PHOTOLYASES_1_1"/>
    <property type="match status" value="1"/>
</dbReference>
<protein>
    <submittedName>
        <fullName evidence="6">Deoxyribodipyrimidine photo-lyase</fullName>
        <ecNumber evidence="6">4.1.99.3</ecNumber>
    </submittedName>
</protein>
<dbReference type="Gene3D" id="1.10.579.10">
    <property type="entry name" value="DNA Cyclobutane Dipyrimidine Photolyase, subunit A, domain 3"/>
    <property type="match status" value="1"/>
</dbReference>
<dbReference type="InterPro" id="IPR014729">
    <property type="entry name" value="Rossmann-like_a/b/a_fold"/>
</dbReference>
<dbReference type="AlphaFoldDB" id="A0A1J5PRD9"/>
<keyword evidence="4" id="KW-0157">Chromophore</keyword>
<dbReference type="EMBL" id="MLJW01002899">
    <property type="protein sequence ID" value="OIQ73352.1"/>
    <property type="molecule type" value="Genomic_DNA"/>
</dbReference>
<evidence type="ECO:0000259" key="5">
    <source>
        <dbReference type="PROSITE" id="PS51645"/>
    </source>
</evidence>
<comment type="cofactor">
    <cofactor evidence="1">
        <name>FAD</name>
        <dbReference type="ChEBI" id="CHEBI:57692"/>
    </cofactor>
</comment>
<dbReference type="GO" id="GO:0006950">
    <property type="term" value="P:response to stress"/>
    <property type="evidence" value="ECO:0007669"/>
    <property type="project" value="UniProtKB-ARBA"/>
</dbReference>
<keyword evidence="6" id="KW-0456">Lyase</keyword>
<dbReference type="SUPFAM" id="SSF48173">
    <property type="entry name" value="Cryptochrome/photolyase FAD-binding domain"/>
    <property type="match status" value="1"/>
</dbReference>
<feature type="domain" description="Photolyase/cryptochrome alpha/beta" evidence="5">
    <location>
        <begin position="1"/>
        <end position="78"/>
    </location>
</feature>
<evidence type="ECO:0000256" key="3">
    <source>
        <dbReference type="ARBA" id="ARBA00022827"/>
    </source>
</evidence>
<evidence type="ECO:0000256" key="2">
    <source>
        <dbReference type="ARBA" id="ARBA00022630"/>
    </source>
</evidence>
<dbReference type="GO" id="GO:0071949">
    <property type="term" value="F:FAD binding"/>
    <property type="evidence" value="ECO:0007669"/>
    <property type="project" value="TreeGrafter"/>
</dbReference>
<dbReference type="GO" id="GO:0009416">
    <property type="term" value="P:response to light stimulus"/>
    <property type="evidence" value="ECO:0007669"/>
    <property type="project" value="TreeGrafter"/>
</dbReference>
<dbReference type="PANTHER" id="PTHR11455:SF9">
    <property type="entry name" value="CRYPTOCHROME CIRCADIAN CLOCK 5 ISOFORM X1"/>
    <property type="match status" value="1"/>
</dbReference>
<dbReference type="SUPFAM" id="SSF52425">
    <property type="entry name" value="Cryptochrome/photolyase, N-terminal domain"/>
    <property type="match status" value="1"/>
</dbReference>
<dbReference type="PROSITE" id="PS51645">
    <property type="entry name" value="PHR_CRY_ALPHA_BETA"/>
    <property type="match status" value="1"/>
</dbReference>
<proteinExistence type="predicted"/>
<reference evidence="6" key="1">
    <citation type="submission" date="2016-10" db="EMBL/GenBank/DDBJ databases">
        <title>Sequence of Gallionella enrichment culture.</title>
        <authorList>
            <person name="Poehlein A."/>
            <person name="Muehling M."/>
            <person name="Daniel R."/>
        </authorList>
    </citation>
    <scope>NUCLEOTIDE SEQUENCE</scope>
</reference>
<dbReference type="Pfam" id="PF03441">
    <property type="entry name" value="FAD_binding_7"/>
    <property type="match status" value="1"/>
</dbReference>
<sequence>MGEGVDAFAKVLTTIGSRLILRRGAALVALQRLVAETGASAVWWGRAYDPASKRRDTGVKAALRALGVDAQSFPGFLLHEPWQVATAQGGFYRVYTPFWNAVKGRDVGLPLARVTRLTAPAVWPESERLADWHLGAAMRRGGAVVAKHARVGEAAAEARLAGFLDAGIAGYREGRDVPGRVGTSRLSENLALGEISVRTVWHAGMRAMHEGAAGAETFLKELVWREFAWALMHHTPHIEVSNWREDWQDFPWQCDSLVAERWRRVMTGEPMVDAAMRELYVTGTMHNRARMIAASYLTKHLLTDWRIGQRWFAECLIDWDPAANAMGWQWVAGCGPDAAPYFRVFNPATQAERYDADRAYRRRFIVGPGCGEEALDFYRAAPVAWQLDPGAPYPAPVVALAEGRARALAAYGGRRGL</sequence>
<dbReference type="EC" id="4.1.99.3" evidence="6"/>
<organism evidence="6">
    <name type="scientific">mine drainage metagenome</name>
    <dbReference type="NCBI Taxonomy" id="410659"/>
    <lineage>
        <taxon>unclassified sequences</taxon>
        <taxon>metagenomes</taxon>
        <taxon>ecological metagenomes</taxon>
    </lineage>
</organism>
<dbReference type="GO" id="GO:0006139">
    <property type="term" value="P:nucleobase-containing compound metabolic process"/>
    <property type="evidence" value="ECO:0007669"/>
    <property type="project" value="UniProtKB-ARBA"/>
</dbReference>
<dbReference type="PANTHER" id="PTHR11455">
    <property type="entry name" value="CRYPTOCHROME"/>
    <property type="match status" value="1"/>
</dbReference>
<gene>
    <name evidence="6" type="primary">phr</name>
    <name evidence="6" type="ORF">GALL_450110</name>
</gene>
<dbReference type="GO" id="GO:0003677">
    <property type="term" value="F:DNA binding"/>
    <property type="evidence" value="ECO:0007669"/>
    <property type="project" value="TreeGrafter"/>
</dbReference>
<name>A0A1J5PRD9_9ZZZZ</name>
<evidence type="ECO:0000256" key="1">
    <source>
        <dbReference type="ARBA" id="ARBA00001974"/>
    </source>
</evidence>
<dbReference type="PRINTS" id="PR00147">
    <property type="entry name" value="DNAPHOTLYASE"/>
</dbReference>
<dbReference type="InterPro" id="IPR018394">
    <property type="entry name" value="DNA_photolyase_1_CS_C"/>
</dbReference>
<evidence type="ECO:0000256" key="4">
    <source>
        <dbReference type="ARBA" id="ARBA00022991"/>
    </source>
</evidence>
<accession>A0A1J5PRD9</accession>
<comment type="caution">
    <text evidence="6">The sequence shown here is derived from an EMBL/GenBank/DDBJ whole genome shotgun (WGS) entry which is preliminary data.</text>
</comment>